<accession>A0A382GBH9</accession>
<dbReference type="GO" id="GO:0008408">
    <property type="term" value="F:3'-5' exonuclease activity"/>
    <property type="evidence" value="ECO:0007669"/>
    <property type="project" value="InterPro"/>
</dbReference>
<dbReference type="PANTHER" id="PTHR32294:SF4">
    <property type="entry name" value="ERROR-PRONE DNA POLYMERASE"/>
    <property type="match status" value="1"/>
</dbReference>
<protein>
    <recommendedName>
        <fullName evidence="1">DNA polymerase helix-hairpin-helix motif domain-containing protein</fullName>
    </recommendedName>
</protein>
<feature type="non-terminal residue" evidence="2">
    <location>
        <position position="1"/>
    </location>
</feature>
<dbReference type="CDD" id="cd04485">
    <property type="entry name" value="DnaE_OBF"/>
    <property type="match status" value="1"/>
</dbReference>
<dbReference type="EMBL" id="UINC01054630">
    <property type="protein sequence ID" value="SVB72570.1"/>
    <property type="molecule type" value="Genomic_DNA"/>
</dbReference>
<organism evidence="2">
    <name type="scientific">marine metagenome</name>
    <dbReference type="NCBI Taxonomy" id="408172"/>
    <lineage>
        <taxon>unclassified sequences</taxon>
        <taxon>metagenomes</taxon>
        <taxon>ecological metagenomes</taxon>
    </lineage>
</organism>
<sequence length="373" mass="40914">FAQTVYHSAWMKQYHPAAHLAAFMQHRPGFYNLMTLEEEARRFSIPTLLPTVDESTARYDLVRLSDGRLGIRKPLTSIKGLAEEAVEQILWARLAGPFRSVEDLATRVPDLDRRDLDALAKSGALDTLTGSSRRALWETGVVANRRDAAGDRSHQPSLFDMPLLMEEDVPDLPVLSAAERLSWDYRSTGAGRVHPITLARRHLNDMGIPTIESCQRTMVLPGDGTSPKATSNDLQGPVVTLAGVVIMRQRPPTAKGFMFVTLEDETSFIQVIVHPKIYEQYYELLIKPALLFKGPLQATGTWRALLAKEVWPLEGVFGGYAGFPSAAGHQNAVDAGKQVVRAGQALEGDGSGDDLAKIAAGGSVFRSRTRRTG</sequence>
<feature type="domain" description="DNA polymerase helix-hairpin-helix motif" evidence="1">
    <location>
        <begin position="45"/>
        <end position="135"/>
    </location>
</feature>
<gene>
    <name evidence="2" type="ORF">METZ01_LOCUS225424</name>
</gene>
<evidence type="ECO:0000313" key="2">
    <source>
        <dbReference type="EMBL" id="SVB72570.1"/>
    </source>
</evidence>
<dbReference type="InterPro" id="IPR004805">
    <property type="entry name" value="DnaE2/DnaE/PolC"/>
</dbReference>
<name>A0A382GBH9_9ZZZZ</name>
<reference evidence="2" key="1">
    <citation type="submission" date="2018-05" db="EMBL/GenBank/DDBJ databases">
        <authorList>
            <person name="Lanie J.A."/>
            <person name="Ng W.-L."/>
            <person name="Kazmierczak K.M."/>
            <person name="Andrzejewski T.M."/>
            <person name="Davidsen T.M."/>
            <person name="Wayne K.J."/>
            <person name="Tettelin H."/>
            <person name="Glass J.I."/>
            <person name="Rusch D."/>
            <person name="Podicherti R."/>
            <person name="Tsui H.-C.T."/>
            <person name="Winkler M.E."/>
        </authorList>
    </citation>
    <scope>NUCLEOTIDE SEQUENCE</scope>
</reference>
<dbReference type="PANTHER" id="PTHR32294">
    <property type="entry name" value="DNA POLYMERASE III SUBUNIT ALPHA"/>
    <property type="match status" value="1"/>
</dbReference>
<evidence type="ECO:0000259" key="1">
    <source>
        <dbReference type="Pfam" id="PF14579"/>
    </source>
</evidence>
<dbReference type="Gene3D" id="2.40.50.140">
    <property type="entry name" value="Nucleic acid-binding proteins"/>
    <property type="match status" value="1"/>
</dbReference>
<dbReference type="Pfam" id="PF14579">
    <property type="entry name" value="HHH_6"/>
    <property type="match status" value="1"/>
</dbReference>
<dbReference type="GO" id="GO:0006260">
    <property type="term" value="P:DNA replication"/>
    <property type="evidence" value="ECO:0007669"/>
    <property type="project" value="InterPro"/>
</dbReference>
<proteinExistence type="predicted"/>
<dbReference type="InterPro" id="IPR029460">
    <property type="entry name" value="DNAPol_HHH"/>
</dbReference>
<dbReference type="InterPro" id="IPR012340">
    <property type="entry name" value="NA-bd_OB-fold"/>
</dbReference>
<dbReference type="AlphaFoldDB" id="A0A382GBH9"/>
<dbReference type="Gene3D" id="1.10.150.870">
    <property type="match status" value="1"/>
</dbReference>